<keyword evidence="1" id="KW-0802">TPR repeat</keyword>
<keyword evidence="2" id="KW-0436">Ligase</keyword>
<dbReference type="EMBL" id="PQGA01000004">
    <property type="protein sequence ID" value="POR52847.1"/>
    <property type="molecule type" value="Genomic_DNA"/>
</dbReference>
<evidence type="ECO:0000313" key="2">
    <source>
        <dbReference type="EMBL" id="POR52847.1"/>
    </source>
</evidence>
<proteinExistence type="predicted"/>
<dbReference type="OrthoDB" id="5297883at2"/>
<reference evidence="2 3" key="1">
    <citation type="submission" date="2018-01" db="EMBL/GenBank/DDBJ databases">
        <title>Genomic Encyclopedia of Type Strains, Phase III (KMG-III): the genomes of soil and plant-associated and newly described type strains.</title>
        <authorList>
            <person name="Whitman W."/>
        </authorList>
    </citation>
    <scope>NUCLEOTIDE SEQUENCE [LARGE SCALE GENOMIC DNA]</scope>
    <source>
        <strain evidence="2 3">JCM 18070</strain>
    </source>
</reference>
<dbReference type="Proteomes" id="UP000237381">
    <property type="component" value="Unassembled WGS sequence"/>
</dbReference>
<feature type="repeat" description="TPR" evidence="1">
    <location>
        <begin position="61"/>
        <end position="94"/>
    </location>
</feature>
<dbReference type="Gene3D" id="1.25.40.10">
    <property type="entry name" value="Tetratricopeptide repeat domain"/>
    <property type="match status" value="1"/>
</dbReference>
<dbReference type="InterPro" id="IPR011990">
    <property type="entry name" value="TPR-like_helical_dom_sf"/>
</dbReference>
<dbReference type="PROSITE" id="PS50005">
    <property type="entry name" value="TPR"/>
    <property type="match status" value="1"/>
</dbReference>
<sequence>MTSDTLEQVAQALDAAPLDAALHARMLAAMRAANDEAGSAAHQLALAALAALGTAPGGQSALALYNIATVYAMKGRRKEAIHWYRHTLKVEPGLAIAHQNLAVALEREELREEAAFHRERAYQLQRVFTEAALGDEQHRILILGAGKGTGNVPLETLLSPQKYTRVRYAIDYASEAEDAQLPPYDLVFNGIGDADIATPLATRLAQFVDRCDRPILNPPHAITNTHRHSTAALLESVQDVIVPCCIRIDSCPANIDELASRIDLSGLSFPLLMRPLATHGGERLEKHTSLATLFPALAELGAPCYLTAWQDFRSEDGYYRKYRVIYVEGKPFPYHLAISSHWLVHYFSANMADESWKLHEELGFLADPAAALGERAFNAIAEIGRRLSLDYGGIDFTLTADGQVLVFETNATMLTHRESQVGPLAHKNPYIDRIIEAFEHMLDTRAMTPDDNRGEHD</sequence>
<protein>
    <submittedName>
        <fullName evidence="2">Glutathione synthase/RimK-type ligase-like ATP-grasp enzyme</fullName>
    </submittedName>
</protein>
<name>A0A2S4MEJ6_9BURK</name>
<dbReference type="SUPFAM" id="SSF48452">
    <property type="entry name" value="TPR-like"/>
    <property type="match status" value="1"/>
</dbReference>
<dbReference type="InterPro" id="IPR019734">
    <property type="entry name" value="TPR_rpt"/>
</dbReference>
<organism evidence="2 3">
    <name type="scientific">Paraburkholderia eburnea</name>
    <dbReference type="NCBI Taxonomy" id="1189126"/>
    <lineage>
        <taxon>Bacteria</taxon>
        <taxon>Pseudomonadati</taxon>
        <taxon>Pseudomonadota</taxon>
        <taxon>Betaproteobacteria</taxon>
        <taxon>Burkholderiales</taxon>
        <taxon>Burkholderiaceae</taxon>
        <taxon>Paraburkholderia</taxon>
    </lineage>
</organism>
<dbReference type="AlphaFoldDB" id="A0A2S4MEJ6"/>
<accession>A0A2S4MEJ6</accession>
<dbReference type="SUPFAM" id="SSF56059">
    <property type="entry name" value="Glutathione synthetase ATP-binding domain-like"/>
    <property type="match status" value="1"/>
</dbReference>
<dbReference type="RefSeq" id="WP_146055253.1">
    <property type="nucleotide sequence ID" value="NZ_PQGA01000004.1"/>
</dbReference>
<dbReference type="SMART" id="SM00028">
    <property type="entry name" value="TPR"/>
    <property type="match status" value="2"/>
</dbReference>
<evidence type="ECO:0000313" key="3">
    <source>
        <dbReference type="Proteomes" id="UP000237381"/>
    </source>
</evidence>
<keyword evidence="3" id="KW-1185">Reference proteome</keyword>
<dbReference type="GO" id="GO:0016874">
    <property type="term" value="F:ligase activity"/>
    <property type="evidence" value="ECO:0007669"/>
    <property type="project" value="UniProtKB-KW"/>
</dbReference>
<comment type="caution">
    <text evidence="2">The sequence shown here is derived from an EMBL/GenBank/DDBJ whole genome shotgun (WGS) entry which is preliminary data.</text>
</comment>
<gene>
    <name evidence="2" type="ORF">B0G62_104144</name>
</gene>
<evidence type="ECO:0000256" key="1">
    <source>
        <dbReference type="PROSITE-ProRule" id="PRU00339"/>
    </source>
</evidence>